<dbReference type="GO" id="GO:0016810">
    <property type="term" value="F:hydrolase activity, acting on carbon-nitrogen (but not peptide) bonds"/>
    <property type="evidence" value="ECO:0007669"/>
    <property type="project" value="InterPro"/>
</dbReference>
<dbReference type="InterPro" id="IPR011330">
    <property type="entry name" value="Glyco_hydro/deAcase_b/a-brl"/>
</dbReference>
<dbReference type="GO" id="GO:0005576">
    <property type="term" value="C:extracellular region"/>
    <property type="evidence" value="ECO:0007669"/>
    <property type="project" value="UniProtKB-SubCell"/>
</dbReference>
<dbReference type="InterPro" id="IPR002509">
    <property type="entry name" value="NODB_dom"/>
</dbReference>
<dbReference type="SUPFAM" id="SSF88713">
    <property type="entry name" value="Glycoside hydrolase/deacetylase"/>
    <property type="match status" value="1"/>
</dbReference>
<dbReference type="eggNOG" id="COG0726">
    <property type="taxonomic scope" value="Bacteria"/>
</dbReference>
<dbReference type="PANTHER" id="PTHR34216">
    <property type="match status" value="1"/>
</dbReference>
<dbReference type="RefSeq" id="WP_074846639.1">
    <property type="nucleotide sequence ID" value="NZ_BAAACD010000037.1"/>
</dbReference>
<dbReference type="Gene3D" id="3.20.20.370">
    <property type="entry name" value="Glycoside hydrolase/deacetylase"/>
    <property type="match status" value="1"/>
</dbReference>
<gene>
    <name evidence="3" type="ORF">SAMN04487885_13623</name>
</gene>
<evidence type="ECO:0000313" key="4">
    <source>
        <dbReference type="Proteomes" id="UP000182135"/>
    </source>
</evidence>
<dbReference type="OrthoDB" id="9778320at2"/>
<dbReference type="CDD" id="cd10918">
    <property type="entry name" value="CE4_NodB_like_5s_6s"/>
    <property type="match status" value="1"/>
</dbReference>
<dbReference type="InterPro" id="IPR051398">
    <property type="entry name" value="Polysacch_Deacetylase"/>
</dbReference>
<dbReference type="PANTHER" id="PTHR34216:SF3">
    <property type="entry name" value="POLY-BETA-1,6-N-ACETYL-D-GLUCOSAMINE N-DEACETYLASE"/>
    <property type="match status" value="1"/>
</dbReference>
<reference evidence="3 4" key="1">
    <citation type="submission" date="2016-10" db="EMBL/GenBank/DDBJ databases">
        <authorList>
            <person name="de Groot N.N."/>
        </authorList>
    </citation>
    <scope>NUCLEOTIDE SEQUENCE [LARGE SCALE GENOMIC DNA]</scope>
    <source>
        <strain evidence="3 4">NLAE-zl-G419</strain>
    </source>
</reference>
<name>A0A1I2Q5D6_9CLOT</name>
<keyword evidence="2" id="KW-0732">Signal</keyword>
<protein>
    <submittedName>
        <fullName evidence="3">Polysaccharide deacetylase</fullName>
    </submittedName>
</protein>
<evidence type="ECO:0000256" key="1">
    <source>
        <dbReference type="ARBA" id="ARBA00004613"/>
    </source>
</evidence>
<keyword evidence="4" id="KW-1185">Reference proteome</keyword>
<dbReference type="GeneID" id="90543270"/>
<dbReference type="PROSITE" id="PS51677">
    <property type="entry name" value="NODB"/>
    <property type="match status" value="1"/>
</dbReference>
<dbReference type="STRING" id="1529.SAMN04487885_13623"/>
<evidence type="ECO:0000313" key="3">
    <source>
        <dbReference type="EMBL" id="SFG23518.1"/>
    </source>
</evidence>
<comment type="subcellular location">
    <subcellularLocation>
        <location evidence="1">Secreted</location>
    </subcellularLocation>
</comment>
<dbReference type="Proteomes" id="UP000182135">
    <property type="component" value="Unassembled WGS sequence"/>
</dbReference>
<dbReference type="GO" id="GO:0005975">
    <property type="term" value="P:carbohydrate metabolic process"/>
    <property type="evidence" value="ECO:0007669"/>
    <property type="project" value="InterPro"/>
</dbReference>
<proteinExistence type="predicted"/>
<dbReference type="AlphaFoldDB" id="A0A1I2Q5D6"/>
<accession>A0A1I2Q5D6</accession>
<sequence>MKKNMSKILRGIIIILITIVSIICFYTLRETLISKYNKTEGEAIVLNSSDILRGTPVDYIENSGVKIPILSYSFINDSGEPLSLSKATFESHIEWLNENGYTFLSAKEAYEMITTGNNVPKRPIVISFEDGYDDVFTNAYPILKKYNAKATVFISSDNINKESYLSEFMMKTMYEDGISFQGHSMNNKKLQLLHYDEQYKYLKESKEKIEGILKNKVEIIMYPYGSYDGDTITVMDKLGYKMGIGNRYGYARESNGIYNVRRIKITMNNKDMNSFRDIFKGMK</sequence>
<organism evidence="3 4">
    <name type="scientific">Clostridium cadaveris</name>
    <dbReference type="NCBI Taxonomy" id="1529"/>
    <lineage>
        <taxon>Bacteria</taxon>
        <taxon>Bacillati</taxon>
        <taxon>Bacillota</taxon>
        <taxon>Clostridia</taxon>
        <taxon>Eubacteriales</taxon>
        <taxon>Clostridiaceae</taxon>
        <taxon>Clostridium</taxon>
    </lineage>
</organism>
<evidence type="ECO:0000256" key="2">
    <source>
        <dbReference type="ARBA" id="ARBA00022729"/>
    </source>
</evidence>
<dbReference type="Pfam" id="PF01522">
    <property type="entry name" value="Polysacc_deac_1"/>
    <property type="match status" value="1"/>
</dbReference>
<dbReference type="EMBL" id="FOOE01000036">
    <property type="protein sequence ID" value="SFG23518.1"/>
    <property type="molecule type" value="Genomic_DNA"/>
</dbReference>